<dbReference type="OrthoDB" id="580600at2759"/>
<dbReference type="InterPro" id="IPR036047">
    <property type="entry name" value="F-box-like_dom_sf"/>
</dbReference>
<keyword evidence="3" id="KW-1185">Reference proteome</keyword>
<dbReference type="Pfam" id="PF03478">
    <property type="entry name" value="Beta-prop_KIB1-4"/>
    <property type="match status" value="1"/>
</dbReference>
<name>A0A5J9TR32_9POAL</name>
<dbReference type="Pfam" id="PF00646">
    <property type="entry name" value="F-box"/>
    <property type="match status" value="1"/>
</dbReference>
<dbReference type="SUPFAM" id="SSF81383">
    <property type="entry name" value="F-box domain"/>
    <property type="match status" value="1"/>
</dbReference>
<reference evidence="2 3" key="1">
    <citation type="journal article" date="2019" name="Sci. Rep.">
        <title>A high-quality genome of Eragrostis curvula grass provides insights into Poaceae evolution and supports new strategies to enhance forage quality.</title>
        <authorList>
            <person name="Carballo J."/>
            <person name="Santos B.A.C.M."/>
            <person name="Zappacosta D."/>
            <person name="Garbus I."/>
            <person name="Selva J.P."/>
            <person name="Gallo C.A."/>
            <person name="Diaz A."/>
            <person name="Albertini E."/>
            <person name="Caccamo M."/>
            <person name="Echenique V."/>
        </authorList>
    </citation>
    <scope>NUCLEOTIDE SEQUENCE [LARGE SCALE GENOMIC DNA]</scope>
    <source>
        <strain evidence="3">cv. Victoria</strain>
        <tissue evidence="2">Leaf</tissue>
    </source>
</reference>
<dbReference type="Gramene" id="TVU13856">
    <property type="protein sequence ID" value="TVU13856"/>
    <property type="gene ID" value="EJB05_37287"/>
</dbReference>
<evidence type="ECO:0000259" key="1">
    <source>
        <dbReference type="PROSITE" id="PS50181"/>
    </source>
</evidence>
<dbReference type="Proteomes" id="UP000324897">
    <property type="component" value="Unassembled WGS sequence"/>
</dbReference>
<dbReference type="PROSITE" id="PS50181">
    <property type="entry name" value="FBOX"/>
    <property type="match status" value="1"/>
</dbReference>
<dbReference type="AlphaFoldDB" id="A0A5J9TR32"/>
<gene>
    <name evidence="2" type="ORF">EJB05_37287</name>
</gene>
<accession>A0A5J9TR32</accession>
<dbReference type="InterPro" id="IPR001810">
    <property type="entry name" value="F-box_dom"/>
</dbReference>
<protein>
    <recommendedName>
        <fullName evidence="1">F-box domain-containing protein</fullName>
    </recommendedName>
</protein>
<dbReference type="EMBL" id="RWGY01000031">
    <property type="protein sequence ID" value="TVU13856.1"/>
    <property type="molecule type" value="Genomic_DNA"/>
</dbReference>
<dbReference type="InterPro" id="IPR005174">
    <property type="entry name" value="KIB1-4_b-propeller"/>
</dbReference>
<dbReference type="PANTHER" id="PTHR44586:SF25">
    <property type="entry name" value="(WILD MALAYSIAN BANANA) HYPOTHETICAL PROTEIN"/>
    <property type="match status" value="1"/>
</dbReference>
<evidence type="ECO:0000313" key="2">
    <source>
        <dbReference type="EMBL" id="TVU13856.1"/>
    </source>
</evidence>
<dbReference type="Gene3D" id="1.20.1280.50">
    <property type="match status" value="1"/>
</dbReference>
<dbReference type="PANTHER" id="PTHR44586">
    <property type="entry name" value="F-BOX DOMAIN CONTAINING PROTEIN, EXPRESSED"/>
    <property type="match status" value="1"/>
</dbReference>
<evidence type="ECO:0000313" key="3">
    <source>
        <dbReference type="Proteomes" id="UP000324897"/>
    </source>
</evidence>
<comment type="caution">
    <text evidence="2">The sequence shown here is derived from an EMBL/GenBank/DDBJ whole genome shotgun (WGS) entry which is preliminary data.</text>
</comment>
<proteinExistence type="predicted"/>
<feature type="domain" description="F-box" evidence="1">
    <location>
        <begin position="74"/>
        <end position="130"/>
    </location>
</feature>
<sequence>MAHMSVLGCEFIAVRRSPIRSMRPLPSSPAEDASAQILPRPVVVLIAGVLSGLSWGGAPSEFGAFSSINYPVAISRWSDLPSDLLGRILQLLELPEALSLSAVCKSWSSAAAAAGVPRSCTPWLMSWSRYPVEDPQGRLCHTEFRSLLDACKAYDVSFSRASSLAWCGASHGWLVAVDELSNLLLCNPFTFATIPLAPITDLDCVEAVHDSEGSVVGYLFGKNKNQNVIGAKSIGTWFYQKAVLSCAPSKGGDYTTMLIHFDLNQISFAMAEGRWRLASTLPQESKDRYADCVYHRGRFYALTMHGILEMWDLDDGSCEPTKSVFFPSGDGKYRNVFLRFLVSTPWGDLLQIRFLRLSHGTKRIKVQVRLVDIKKNRLVKLRSSAVFQKHAVFVGQNHSACLPTKNFPELKPNCVYFTRYWLVNRENWGFGSEGVGGVGIYNLQSDVLEEAFPSYEHEYSDYLLPSEVWITPNL</sequence>
<feature type="non-terminal residue" evidence="2">
    <location>
        <position position="1"/>
    </location>
</feature>
<organism evidence="2 3">
    <name type="scientific">Eragrostis curvula</name>
    <name type="common">weeping love grass</name>
    <dbReference type="NCBI Taxonomy" id="38414"/>
    <lineage>
        <taxon>Eukaryota</taxon>
        <taxon>Viridiplantae</taxon>
        <taxon>Streptophyta</taxon>
        <taxon>Embryophyta</taxon>
        <taxon>Tracheophyta</taxon>
        <taxon>Spermatophyta</taxon>
        <taxon>Magnoliopsida</taxon>
        <taxon>Liliopsida</taxon>
        <taxon>Poales</taxon>
        <taxon>Poaceae</taxon>
        <taxon>PACMAD clade</taxon>
        <taxon>Chloridoideae</taxon>
        <taxon>Eragrostideae</taxon>
        <taxon>Eragrostidinae</taxon>
        <taxon>Eragrostis</taxon>
    </lineage>
</organism>